<dbReference type="GO" id="GO:0005789">
    <property type="term" value="C:endoplasmic reticulum membrane"/>
    <property type="evidence" value="ECO:0007669"/>
    <property type="project" value="UniProtKB-SubCell"/>
</dbReference>
<keyword evidence="4" id="KW-0256">Endoplasmic reticulum</keyword>
<dbReference type="PANTHER" id="PTHR12906:SF0">
    <property type="entry name" value="GEL COMPLEX SUBUNIT OPTI"/>
    <property type="match status" value="1"/>
</dbReference>
<keyword evidence="3 8" id="KW-0812">Transmembrane</keyword>
<accession>A0AAW1PW10</accession>
<name>A0AAW1PW10_9CHLO</name>
<evidence type="ECO:0000256" key="2">
    <source>
        <dbReference type="ARBA" id="ARBA00009436"/>
    </source>
</evidence>
<evidence type="ECO:0000256" key="3">
    <source>
        <dbReference type="ARBA" id="ARBA00022692"/>
    </source>
</evidence>
<reference evidence="9 10" key="1">
    <citation type="journal article" date="2024" name="Nat. Commun.">
        <title>Phylogenomics reveals the evolutionary origins of lichenization in chlorophyte algae.</title>
        <authorList>
            <person name="Puginier C."/>
            <person name="Libourel C."/>
            <person name="Otte J."/>
            <person name="Skaloud P."/>
            <person name="Haon M."/>
            <person name="Grisel S."/>
            <person name="Petersen M."/>
            <person name="Berrin J.G."/>
            <person name="Delaux P.M."/>
            <person name="Dal Grande F."/>
            <person name="Keller J."/>
        </authorList>
    </citation>
    <scope>NUCLEOTIDE SEQUENCE [LARGE SCALE GENOMIC DNA]</scope>
    <source>
        <strain evidence="9 10">SAG 2036</strain>
    </source>
</reference>
<feature type="region of interest" description="Disordered" evidence="7">
    <location>
        <begin position="1"/>
        <end position="20"/>
    </location>
</feature>
<comment type="similarity">
    <text evidence="2">Belongs to the EMC6 family.</text>
</comment>
<dbReference type="PANTHER" id="PTHR12906">
    <property type="entry name" value="PROTEIN C20ORF24 RAB5-INTERACTING PROTEIN"/>
    <property type="match status" value="1"/>
</dbReference>
<dbReference type="InterPro" id="IPR010742">
    <property type="entry name" value="RCAF1"/>
</dbReference>
<dbReference type="GO" id="GO:0005739">
    <property type="term" value="C:mitochondrion"/>
    <property type="evidence" value="ECO:0007669"/>
    <property type="project" value="GOC"/>
</dbReference>
<keyword evidence="6 8" id="KW-0472">Membrane</keyword>
<organism evidence="9 10">
    <name type="scientific">Symbiochloris irregularis</name>
    <dbReference type="NCBI Taxonomy" id="706552"/>
    <lineage>
        <taxon>Eukaryota</taxon>
        <taxon>Viridiplantae</taxon>
        <taxon>Chlorophyta</taxon>
        <taxon>core chlorophytes</taxon>
        <taxon>Trebouxiophyceae</taxon>
        <taxon>Trebouxiales</taxon>
        <taxon>Trebouxiaceae</taxon>
        <taxon>Symbiochloris</taxon>
    </lineage>
</organism>
<evidence type="ECO:0000256" key="6">
    <source>
        <dbReference type="ARBA" id="ARBA00023136"/>
    </source>
</evidence>
<protein>
    <recommendedName>
        <fullName evidence="11">Rab5-interacting protein</fullName>
    </recommendedName>
</protein>
<keyword evidence="5 8" id="KW-1133">Transmembrane helix</keyword>
<dbReference type="InterPro" id="IPR029008">
    <property type="entry name" value="EMC6-like"/>
</dbReference>
<evidence type="ECO:0000256" key="5">
    <source>
        <dbReference type="ARBA" id="ARBA00022989"/>
    </source>
</evidence>
<evidence type="ECO:0000313" key="10">
    <source>
        <dbReference type="Proteomes" id="UP001465755"/>
    </source>
</evidence>
<proteinExistence type="inferred from homology"/>
<dbReference type="Proteomes" id="UP001465755">
    <property type="component" value="Unassembled WGS sequence"/>
</dbReference>
<evidence type="ECO:0000256" key="8">
    <source>
        <dbReference type="SAM" id="Phobius"/>
    </source>
</evidence>
<dbReference type="GO" id="GO:0097250">
    <property type="term" value="P:mitochondrial respirasome assembly"/>
    <property type="evidence" value="ECO:0007669"/>
    <property type="project" value="InterPro"/>
</dbReference>
<evidence type="ECO:0000313" key="9">
    <source>
        <dbReference type="EMBL" id="KAK9813960.1"/>
    </source>
</evidence>
<comment type="caution">
    <text evidence="9">The sequence shown here is derived from an EMBL/GenBank/DDBJ whole genome shotgun (WGS) entry which is preliminary data.</text>
</comment>
<evidence type="ECO:0000256" key="7">
    <source>
        <dbReference type="SAM" id="MobiDB-lite"/>
    </source>
</evidence>
<dbReference type="AlphaFoldDB" id="A0AAW1PW10"/>
<evidence type="ECO:0008006" key="11">
    <source>
        <dbReference type="Google" id="ProtNLM"/>
    </source>
</evidence>
<dbReference type="Pfam" id="PF07019">
    <property type="entry name" value="EMC6"/>
    <property type="match status" value="1"/>
</dbReference>
<evidence type="ECO:0000256" key="4">
    <source>
        <dbReference type="ARBA" id="ARBA00022824"/>
    </source>
</evidence>
<dbReference type="EMBL" id="JALJOQ010000002">
    <property type="protein sequence ID" value="KAK9813960.1"/>
    <property type="molecule type" value="Genomic_DNA"/>
</dbReference>
<feature type="transmembrane region" description="Helical" evidence="8">
    <location>
        <begin position="58"/>
        <end position="91"/>
    </location>
</feature>
<comment type="subcellular location">
    <subcellularLocation>
        <location evidence="1">Endoplasmic reticulum membrane</location>
        <topology evidence="1">Multi-pass membrane protein</topology>
    </subcellularLocation>
</comment>
<keyword evidence="10" id="KW-1185">Reference proteome</keyword>
<sequence length="133" mass="14606">MSTSAVGKPLQRQPSTSKTLGAEKGPVALLVKALRADAHTHWEEEELLNTVHWLKQVLALVCGLLWGVVPLTGLAAFLGFVALNLAAVFCWYRMQRLDEDLYGGHQVLLSEGFPPSVAVFLIVWIATFTVVQH</sequence>
<feature type="transmembrane region" description="Helical" evidence="8">
    <location>
        <begin position="112"/>
        <end position="131"/>
    </location>
</feature>
<evidence type="ECO:0000256" key="1">
    <source>
        <dbReference type="ARBA" id="ARBA00004477"/>
    </source>
</evidence>
<gene>
    <name evidence="9" type="ORF">WJX73_006960</name>
</gene>